<proteinExistence type="predicted"/>
<keyword evidence="2" id="KW-1185">Reference proteome</keyword>
<comment type="caution">
    <text evidence="1">The sequence shown here is derived from an EMBL/GenBank/DDBJ whole genome shotgun (WGS) entry which is preliminary data.</text>
</comment>
<evidence type="ECO:0000313" key="2">
    <source>
        <dbReference type="Proteomes" id="UP000814033"/>
    </source>
</evidence>
<organism evidence="1 2">
    <name type="scientific">Auriscalpium vulgare</name>
    <dbReference type="NCBI Taxonomy" id="40419"/>
    <lineage>
        <taxon>Eukaryota</taxon>
        <taxon>Fungi</taxon>
        <taxon>Dikarya</taxon>
        <taxon>Basidiomycota</taxon>
        <taxon>Agaricomycotina</taxon>
        <taxon>Agaricomycetes</taxon>
        <taxon>Russulales</taxon>
        <taxon>Auriscalpiaceae</taxon>
        <taxon>Auriscalpium</taxon>
    </lineage>
</organism>
<protein>
    <submittedName>
        <fullName evidence="1">Uncharacterized protein</fullName>
    </submittedName>
</protein>
<accession>A0ACB8S0S9</accession>
<name>A0ACB8S0S9_9AGAM</name>
<dbReference type="EMBL" id="MU275870">
    <property type="protein sequence ID" value="KAI0049717.1"/>
    <property type="molecule type" value="Genomic_DNA"/>
</dbReference>
<evidence type="ECO:0000313" key="1">
    <source>
        <dbReference type="EMBL" id="KAI0049717.1"/>
    </source>
</evidence>
<reference evidence="1" key="1">
    <citation type="submission" date="2021-02" db="EMBL/GenBank/DDBJ databases">
        <authorList>
            <consortium name="DOE Joint Genome Institute"/>
            <person name="Ahrendt S."/>
            <person name="Looney B.P."/>
            <person name="Miyauchi S."/>
            <person name="Morin E."/>
            <person name="Drula E."/>
            <person name="Courty P.E."/>
            <person name="Chicoki N."/>
            <person name="Fauchery L."/>
            <person name="Kohler A."/>
            <person name="Kuo A."/>
            <person name="Labutti K."/>
            <person name="Pangilinan J."/>
            <person name="Lipzen A."/>
            <person name="Riley R."/>
            <person name="Andreopoulos W."/>
            <person name="He G."/>
            <person name="Johnson J."/>
            <person name="Barry K.W."/>
            <person name="Grigoriev I.V."/>
            <person name="Nagy L."/>
            <person name="Hibbett D."/>
            <person name="Henrissat B."/>
            <person name="Matheny P.B."/>
            <person name="Labbe J."/>
            <person name="Martin F."/>
        </authorList>
    </citation>
    <scope>NUCLEOTIDE SEQUENCE</scope>
    <source>
        <strain evidence="1">FP105234-sp</strain>
    </source>
</reference>
<reference evidence="1" key="2">
    <citation type="journal article" date="2022" name="New Phytol.">
        <title>Evolutionary transition to the ectomycorrhizal habit in the genomes of a hyperdiverse lineage of mushroom-forming fungi.</title>
        <authorList>
            <person name="Looney B."/>
            <person name="Miyauchi S."/>
            <person name="Morin E."/>
            <person name="Drula E."/>
            <person name="Courty P.E."/>
            <person name="Kohler A."/>
            <person name="Kuo A."/>
            <person name="LaButti K."/>
            <person name="Pangilinan J."/>
            <person name="Lipzen A."/>
            <person name="Riley R."/>
            <person name="Andreopoulos W."/>
            <person name="He G."/>
            <person name="Johnson J."/>
            <person name="Nolan M."/>
            <person name="Tritt A."/>
            <person name="Barry K.W."/>
            <person name="Grigoriev I.V."/>
            <person name="Nagy L.G."/>
            <person name="Hibbett D."/>
            <person name="Henrissat B."/>
            <person name="Matheny P.B."/>
            <person name="Labbe J."/>
            <person name="Martin F.M."/>
        </authorList>
    </citation>
    <scope>NUCLEOTIDE SEQUENCE</scope>
    <source>
        <strain evidence="1">FP105234-sp</strain>
    </source>
</reference>
<dbReference type="Proteomes" id="UP000814033">
    <property type="component" value="Unassembled WGS sequence"/>
</dbReference>
<sequence length="381" mass="40814">MPVHSSNAHYYHSGSVSLSDLLPDAIDTLGQRLADTTDDLYSDRCPPTPHRYRTPDPAAEPDREAPSASKFSSYDLLATDTTHRDIWNGYHDSSDESYNPSGFASSSRAVNANVWAFNSYTPMTPVFSSYEGLPPSPPEWVPPSGSVLFIAPSAIHLPSEPAPSYDRPSPLTGFSAMSFSPASTPSSASLALPQLEPDSTPSPFAHVLPELTYPASPAASTPPSSVCSLPLSLPDACPSSPASHGASDSDAEEYIPQPKRVRAPARPKKGALVAKRPRPSTAAKLSSISSKTRPGTHAPYRNLQVTADTPWVQRGNPLACGYCDWVQCNSRGPDLKRHVASHMHAAGEKLFWCDDCGHKFSRKDALKRHLGNAKLGCGKSG</sequence>
<gene>
    <name evidence="1" type="ORF">FA95DRAFT_1556601</name>
</gene>